<proteinExistence type="predicted"/>
<organism evidence="6 7">
    <name type="scientific">Streptomyces tateyamensis</name>
    <dbReference type="NCBI Taxonomy" id="565073"/>
    <lineage>
        <taxon>Bacteria</taxon>
        <taxon>Bacillati</taxon>
        <taxon>Actinomycetota</taxon>
        <taxon>Actinomycetes</taxon>
        <taxon>Kitasatosporales</taxon>
        <taxon>Streptomycetaceae</taxon>
        <taxon>Streptomyces</taxon>
    </lineage>
</organism>
<dbReference type="PROSITE" id="PS00356">
    <property type="entry name" value="HTH_LACI_1"/>
    <property type="match status" value="1"/>
</dbReference>
<gene>
    <name evidence="6" type="ORF">C7C46_30200</name>
</gene>
<feature type="domain" description="HTH lacI-type" evidence="5">
    <location>
        <begin position="24"/>
        <end position="78"/>
    </location>
</feature>
<feature type="region of interest" description="Disordered" evidence="4">
    <location>
        <begin position="1"/>
        <end position="24"/>
    </location>
</feature>
<dbReference type="RefSeq" id="WP_110673118.1">
    <property type="nucleotide sequence ID" value="NZ_PYBW01000151.1"/>
</dbReference>
<keyword evidence="7" id="KW-1185">Reference proteome</keyword>
<evidence type="ECO:0000256" key="2">
    <source>
        <dbReference type="ARBA" id="ARBA00023125"/>
    </source>
</evidence>
<dbReference type="Gene3D" id="3.40.50.2300">
    <property type="match status" value="2"/>
</dbReference>
<evidence type="ECO:0000259" key="5">
    <source>
        <dbReference type="PROSITE" id="PS50932"/>
    </source>
</evidence>
<dbReference type="SUPFAM" id="SSF47413">
    <property type="entry name" value="lambda repressor-like DNA-binding domains"/>
    <property type="match status" value="1"/>
</dbReference>
<dbReference type="SUPFAM" id="SSF53822">
    <property type="entry name" value="Periplasmic binding protein-like I"/>
    <property type="match status" value="1"/>
</dbReference>
<keyword evidence="3" id="KW-0804">Transcription</keyword>
<dbReference type="InterPro" id="IPR028082">
    <property type="entry name" value="Peripla_BP_I"/>
</dbReference>
<keyword evidence="2" id="KW-0238">DNA-binding</keyword>
<dbReference type="CDD" id="cd01392">
    <property type="entry name" value="HTH_LacI"/>
    <property type="match status" value="1"/>
</dbReference>
<dbReference type="Pfam" id="PF13377">
    <property type="entry name" value="Peripla_BP_3"/>
    <property type="match status" value="1"/>
</dbReference>
<dbReference type="OrthoDB" id="4268837at2"/>
<dbReference type="GO" id="GO:0003700">
    <property type="term" value="F:DNA-binding transcription factor activity"/>
    <property type="evidence" value="ECO:0007669"/>
    <property type="project" value="TreeGrafter"/>
</dbReference>
<dbReference type="AlphaFoldDB" id="A0A2V4MXT9"/>
<dbReference type="PANTHER" id="PTHR30146">
    <property type="entry name" value="LACI-RELATED TRANSCRIPTIONAL REPRESSOR"/>
    <property type="match status" value="1"/>
</dbReference>
<dbReference type="SMART" id="SM00354">
    <property type="entry name" value="HTH_LACI"/>
    <property type="match status" value="1"/>
</dbReference>
<dbReference type="InterPro" id="IPR010982">
    <property type="entry name" value="Lambda_DNA-bd_dom_sf"/>
</dbReference>
<dbReference type="CDD" id="cd06267">
    <property type="entry name" value="PBP1_LacI_sugar_binding-like"/>
    <property type="match status" value="1"/>
</dbReference>
<reference evidence="6 7" key="1">
    <citation type="submission" date="2018-03" db="EMBL/GenBank/DDBJ databases">
        <title>Bioinformatic expansion and discovery of thiopeptide antibiotics.</title>
        <authorList>
            <person name="Schwalen C.J."/>
            <person name="Hudson G.A."/>
            <person name="Mitchell D.A."/>
        </authorList>
    </citation>
    <scope>NUCLEOTIDE SEQUENCE [LARGE SCALE GENOMIC DNA]</scope>
    <source>
        <strain evidence="6 7">ATCC 21389</strain>
    </source>
</reference>
<dbReference type="GO" id="GO:0000976">
    <property type="term" value="F:transcription cis-regulatory region binding"/>
    <property type="evidence" value="ECO:0007669"/>
    <property type="project" value="TreeGrafter"/>
</dbReference>
<sequence length="355" mass="38294">MSSTAHRPPGALTGPEERRGPGRPTLEEVAALAGVGRGTVSRVINGSPRVSEKAKAAVEQAVAELGYVPNRAARTLVTSRTDAIALVVPEAETRLFSEPYFSDIISGVSAELADGDMQLLLVLVRNQRERDRLSAYLRAQRVDGVLLVAVHRDDPLPTVLEDLRIPSVLAGRRGDQEPLSYVAADNAGGARMAVRHLLRRGCHRIATITGPLDMEVAQARLGGYRAALEEAGRQYREELVGLADFTEQGGRAAMRELLARVPELDAVFCASDVLAAGALQELRAAGRRVPDDVALIGFDDSIVARHTDPAMTSVRQPIEEMGRTMARLLLEEIADPGRARRQVVLATELVVRESA</sequence>
<evidence type="ECO:0000313" key="6">
    <source>
        <dbReference type="EMBL" id="PYC67414.1"/>
    </source>
</evidence>
<protein>
    <submittedName>
        <fullName evidence="6">LacI family transcriptional regulator</fullName>
    </submittedName>
</protein>
<dbReference type="PROSITE" id="PS50932">
    <property type="entry name" value="HTH_LACI_2"/>
    <property type="match status" value="1"/>
</dbReference>
<dbReference type="Proteomes" id="UP000248039">
    <property type="component" value="Unassembled WGS sequence"/>
</dbReference>
<dbReference type="EMBL" id="PYBW01000151">
    <property type="protein sequence ID" value="PYC67414.1"/>
    <property type="molecule type" value="Genomic_DNA"/>
</dbReference>
<comment type="caution">
    <text evidence="6">The sequence shown here is derived from an EMBL/GenBank/DDBJ whole genome shotgun (WGS) entry which is preliminary data.</text>
</comment>
<dbReference type="Pfam" id="PF00356">
    <property type="entry name" value="LacI"/>
    <property type="match status" value="1"/>
</dbReference>
<evidence type="ECO:0000313" key="7">
    <source>
        <dbReference type="Proteomes" id="UP000248039"/>
    </source>
</evidence>
<evidence type="ECO:0000256" key="3">
    <source>
        <dbReference type="ARBA" id="ARBA00023163"/>
    </source>
</evidence>
<dbReference type="Gene3D" id="1.10.260.40">
    <property type="entry name" value="lambda repressor-like DNA-binding domains"/>
    <property type="match status" value="1"/>
</dbReference>
<keyword evidence="1" id="KW-0805">Transcription regulation</keyword>
<accession>A0A2V4MXT9</accession>
<evidence type="ECO:0000256" key="1">
    <source>
        <dbReference type="ARBA" id="ARBA00023015"/>
    </source>
</evidence>
<evidence type="ECO:0000256" key="4">
    <source>
        <dbReference type="SAM" id="MobiDB-lite"/>
    </source>
</evidence>
<dbReference type="InterPro" id="IPR046335">
    <property type="entry name" value="LacI/GalR-like_sensor"/>
</dbReference>
<dbReference type="PANTHER" id="PTHR30146:SF109">
    <property type="entry name" value="HTH-TYPE TRANSCRIPTIONAL REGULATOR GALS"/>
    <property type="match status" value="1"/>
</dbReference>
<dbReference type="InterPro" id="IPR000843">
    <property type="entry name" value="HTH_LacI"/>
</dbReference>
<name>A0A2V4MXT9_9ACTN</name>